<evidence type="ECO:0000313" key="12">
    <source>
        <dbReference type="EMBL" id="GAH31132.1"/>
    </source>
</evidence>
<dbReference type="InterPro" id="IPR020541">
    <property type="entry name" value="Chorismate_synthase_CS"/>
</dbReference>
<dbReference type="AlphaFoldDB" id="X1EEU9"/>
<dbReference type="GO" id="GO:0009423">
    <property type="term" value="P:chorismate biosynthetic process"/>
    <property type="evidence" value="ECO:0007669"/>
    <property type="project" value="UniProtKB-UniPathway"/>
</dbReference>
<dbReference type="InterPro" id="IPR035904">
    <property type="entry name" value="Chorismate_synth_AroC_sf"/>
</dbReference>
<dbReference type="NCBIfam" id="NF003793">
    <property type="entry name" value="PRK05382.1"/>
    <property type="match status" value="1"/>
</dbReference>
<dbReference type="UniPathway" id="UPA00053">
    <property type="reaction ID" value="UER00090"/>
</dbReference>
<evidence type="ECO:0000256" key="6">
    <source>
        <dbReference type="ARBA" id="ARBA00022643"/>
    </source>
</evidence>
<sequence length="409" mass="43877">MGQFRFSTAGESHGKGLVAIVEGMVAGLSLEAEYINKELKRRQQGYGRGPRMEIEQDKVEIISGVRYGLTIGSPIALFIPNRDWQNWQEAMSITPLEKEAEPVTRPRPGHADLAGVTKYSLKDIRPVMERASARETAARVAAGAIAKRFLEELGIVIHSHTIAIGACHCERSEAISINWQRVEASPVRCVDAEAEKEMIAAIDKAKAEGNTLGGIFELIATGVPVGLGSHVSWERRLDGRIAQAIMSINAVKGVEIGAGFTLAKIKGSQAHDVIEPNPPSVIARDSPSSSLRGTSATKQSSLPCRHATNYAGGIEGGISNGEDIIVRAAVKPIATLAKPLPSIDLRSGEIAKAHYERSDICVVPAAGVIGEAMLAIVLADACLEKFGGDNLKETLANYHNYISHISLWR</sequence>
<comment type="pathway">
    <text evidence="1">Metabolic intermediate biosynthesis; chorismate biosynthesis; chorismate from D-erythrose 4-phosphate and phosphoenolpyruvate: step 7/7.</text>
</comment>
<evidence type="ECO:0000256" key="4">
    <source>
        <dbReference type="ARBA" id="ARBA00022605"/>
    </source>
</evidence>
<evidence type="ECO:0000256" key="7">
    <source>
        <dbReference type="ARBA" id="ARBA00022827"/>
    </source>
</evidence>
<name>X1EEU9_9ZZZZ</name>
<dbReference type="NCBIfam" id="TIGR00033">
    <property type="entry name" value="aroC"/>
    <property type="match status" value="1"/>
</dbReference>
<evidence type="ECO:0000256" key="2">
    <source>
        <dbReference type="ARBA" id="ARBA00008014"/>
    </source>
</evidence>
<gene>
    <name evidence="12" type="ORF">S03H2_03820</name>
</gene>
<organism evidence="12">
    <name type="scientific">marine sediment metagenome</name>
    <dbReference type="NCBI Taxonomy" id="412755"/>
    <lineage>
        <taxon>unclassified sequences</taxon>
        <taxon>metagenomes</taxon>
        <taxon>ecological metagenomes</taxon>
    </lineage>
</organism>
<dbReference type="InterPro" id="IPR000453">
    <property type="entry name" value="Chorismate_synth"/>
</dbReference>
<keyword evidence="10" id="KW-0456">Lyase</keyword>
<evidence type="ECO:0000256" key="1">
    <source>
        <dbReference type="ARBA" id="ARBA00005044"/>
    </source>
</evidence>
<dbReference type="GO" id="GO:0010181">
    <property type="term" value="F:FMN binding"/>
    <property type="evidence" value="ECO:0007669"/>
    <property type="project" value="TreeGrafter"/>
</dbReference>
<evidence type="ECO:0000256" key="11">
    <source>
        <dbReference type="SAM" id="MobiDB-lite"/>
    </source>
</evidence>
<keyword evidence="8" id="KW-0521">NADP</keyword>
<feature type="compositionally biased region" description="Polar residues" evidence="11">
    <location>
        <begin position="286"/>
        <end position="300"/>
    </location>
</feature>
<dbReference type="GO" id="GO:0009073">
    <property type="term" value="P:aromatic amino acid family biosynthetic process"/>
    <property type="evidence" value="ECO:0007669"/>
    <property type="project" value="UniProtKB-KW"/>
</dbReference>
<reference evidence="12" key="1">
    <citation type="journal article" date="2014" name="Front. Microbiol.">
        <title>High frequency of phylogenetically diverse reductive dehalogenase-homologous genes in deep subseafloor sedimentary metagenomes.</title>
        <authorList>
            <person name="Kawai M."/>
            <person name="Futagami T."/>
            <person name="Toyoda A."/>
            <person name="Takaki Y."/>
            <person name="Nishi S."/>
            <person name="Hori S."/>
            <person name="Arai W."/>
            <person name="Tsubouchi T."/>
            <person name="Morono Y."/>
            <person name="Uchiyama I."/>
            <person name="Ito T."/>
            <person name="Fujiyama A."/>
            <person name="Inagaki F."/>
            <person name="Takami H."/>
        </authorList>
    </citation>
    <scope>NUCLEOTIDE SEQUENCE</scope>
    <source>
        <strain evidence="12">Expedition CK06-06</strain>
    </source>
</reference>
<evidence type="ECO:0000256" key="3">
    <source>
        <dbReference type="ARBA" id="ARBA00013036"/>
    </source>
</evidence>
<dbReference type="Pfam" id="PF01264">
    <property type="entry name" value="Chorismate_synt"/>
    <property type="match status" value="1"/>
</dbReference>
<dbReference type="Gene3D" id="3.60.150.10">
    <property type="entry name" value="Chorismate synthase AroC"/>
    <property type="match status" value="1"/>
</dbReference>
<evidence type="ECO:0000256" key="10">
    <source>
        <dbReference type="ARBA" id="ARBA00023239"/>
    </source>
</evidence>
<proteinExistence type="inferred from homology"/>
<dbReference type="GO" id="GO:0008652">
    <property type="term" value="P:amino acid biosynthetic process"/>
    <property type="evidence" value="ECO:0007669"/>
    <property type="project" value="UniProtKB-KW"/>
</dbReference>
<keyword evidence="6" id="KW-0288">FMN</keyword>
<feature type="region of interest" description="Disordered" evidence="11">
    <location>
        <begin position="274"/>
        <end position="300"/>
    </location>
</feature>
<evidence type="ECO:0000256" key="8">
    <source>
        <dbReference type="ARBA" id="ARBA00022857"/>
    </source>
</evidence>
<keyword evidence="7" id="KW-0274">FAD</keyword>
<evidence type="ECO:0000256" key="9">
    <source>
        <dbReference type="ARBA" id="ARBA00023141"/>
    </source>
</evidence>
<keyword evidence="4" id="KW-0028">Amino-acid biosynthesis</keyword>
<evidence type="ECO:0000256" key="5">
    <source>
        <dbReference type="ARBA" id="ARBA00022630"/>
    </source>
</evidence>
<comment type="caution">
    <text evidence="12">The sequence shown here is derived from an EMBL/GenBank/DDBJ whole genome shotgun (WGS) entry which is preliminary data.</text>
</comment>
<dbReference type="PROSITE" id="PS00787">
    <property type="entry name" value="CHORISMATE_SYNTHASE_1"/>
    <property type="match status" value="1"/>
</dbReference>
<dbReference type="CDD" id="cd07304">
    <property type="entry name" value="Chorismate_synthase"/>
    <property type="match status" value="1"/>
</dbReference>
<comment type="similarity">
    <text evidence="2">Belongs to the chorismate synthase family.</text>
</comment>
<dbReference type="PROSITE" id="PS00788">
    <property type="entry name" value="CHORISMATE_SYNTHASE_2"/>
    <property type="match status" value="1"/>
</dbReference>
<dbReference type="FunFam" id="3.60.150.10:FF:000002">
    <property type="entry name" value="Chorismate synthase"/>
    <property type="match status" value="1"/>
</dbReference>
<dbReference type="EC" id="4.2.3.5" evidence="3"/>
<keyword evidence="9" id="KW-0057">Aromatic amino acid biosynthesis</keyword>
<dbReference type="PANTHER" id="PTHR21085:SF0">
    <property type="entry name" value="CHORISMATE SYNTHASE"/>
    <property type="match status" value="1"/>
</dbReference>
<accession>X1EEU9</accession>
<dbReference type="PIRSF" id="PIRSF001456">
    <property type="entry name" value="Chorismate_synth"/>
    <property type="match status" value="1"/>
</dbReference>
<dbReference type="GO" id="GO:0005829">
    <property type="term" value="C:cytosol"/>
    <property type="evidence" value="ECO:0007669"/>
    <property type="project" value="TreeGrafter"/>
</dbReference>
<dbReference type="EMBL" id="BARU01001456">
    <property type="protein sequence ID" value="GAH31132.1"/>
    <property type="molecule type" value="Genomic_DNA"/>
</dbReference>
<dbReference type="SUPFAM" id="SSF103263">
    <property type="entry name" value="Chorismate synthase, AroC"/>
    <property type="match status" value="1"/>
</dbReference>
<dbReference type="PANTHER" id="PTHR21085">
    <property type="entry name" value="CHORISMATE SYNTHASE"/>
    <property type="match status" value="1"/>
</dbReference>
<dbReference type="HAMAP" id="MF_00300">
    <property type="entry name" value="Chorismate_synth"/>
    <property type="match status" value="1"/>
</dbReference>
<protein>
    <recommendedName>
        <fullName evidence="3">chorismate synthase</fullName>
        <ecNumber evidence="3">4.2.3.5</ecNumber>
    </recommendedName>
</protein>
<dbReference type="GO" id="GO:0004107">
    <property type="term" value="F:chorismate synthase activity"/>
    <property type="evidence" value="ECO:0007669"/>
    <property type="project" value="UniProtKB-EC"/>
</dbReference>
<keyword evidence="5" id="KW-0285">Flavoprotein</keyword>